<keyword evidence="8" id="KW-1185">Reference proteome</keyword>
<evidence type="ECO:0000256" key="2">
    <source>
        <dbReference type="ARBA" id="ARBA00023002"/>
    </source>
</evidence>
<dbReference type="Pfam" id="PF07731">
    <property type="entry name" value="Cu-oxidase_2"/>
    <property type="match status" value="1"/>
</dbReference>
<organism evidence="7 8">
    <name type="scientific">Polyangium jinanense</name>
    <dbReference type="NCBI Taxonomy" id="2829994"/>
    <lineage>
        <taxon>Bacteria</taxon>
        <taxon>Pseudomonadati</taxon>
        <taxon>Myxococcota</taxon>
        <taxon>Polyangia</taxon>
        <taxon>Polyangiales</taxon>
        <taxon>Polyangiaceae</taxon>
        <taxon>Polyangium</taxon>
    </lineage>
</organism>
<feature type="domain" description="Plastocyanin-like" evidence="5">
    <location>
        <begin position="372"/>
        <end position="470"/>
    </location>
</feature>
<keyword evidence="3" id="KW-0732">Signal</keyword>
<evidence type="ECO:0000313" key="8">
    <source>
        <dbReference type="Proteomes" id="UP001151081"/>
    </source>
</evidence>
<proteinExistence type="predicted"/>
<feature type="domain" description="Plastocyanin-like" evidence="4">
    <location>
        <begin position="180"/>
        <end position="287"/>
    </location>
</feature>
<dbReference type="GO" id="GO:0016491">
    <property type="term" value="F:oxidoreductase activity"/>
    <property type="evidence" value="ECO:0007669"/>
    <property type="project" value="UniProtKB-KW"/>
</dbReference>
<dbReference type="PROSITE" id="PS00080">
    <property type="entry name" value="MULTICOPPER_OXIDASE2"/>
    <property type="match status" value="1"/>
</dbReference>
<dbReference type="InterPro" id="IPR008972">
    <property type="entry name" value="Cupredoxin"/>
</dbReference>
<dbReference type="Proteomes" id="UP001151081">
    <property type="component" value="Unassembled WGS sequence"/>
</dbReference>
<dbReference type="CDD" id="cd13885">
    <property type="entry name" value="CuRO_2_CumA_like"/>
    <property type="match status" value="1"/>
</dbReference>
<evidence type="ECO:0000259" key="5">
    <source>
        <dbReference type="Pfam" id="PF07731"/>
    </source>
</evidence>
<dbReference type="PROSITE" id="PS00079">
    <property type="entry name" value="MULTICOPPER_OXIDASE1"/>
    <property type="match status" value="1"/>
</dbReference>
<name>A0A9X3XA81_9BACT</name>
<feature type="signal peptide" evidence="3">
    <location>
        <begin position="1"/>
        <end position="24"/>
    </location>
</feature>
<sequence>MKHEAITRAALAVLLSLLPSCATKQEPLLEQRLLAEFVEAYPTASNPNGIVRSFDITAAEVELPLLDGKPLRVWAYNGQVPGPELRVRLGETVRVRFTNRLPQPTTIHWHGVRVPNDMDGVPTQSRPAIKPGESFVYEFTPKDAGTFWFHPHIRSSEQVERGLFGVLIVEDPAPPAYSRDVVWVVDDWLLGQDGQIVPAFNTRHDLAHDGRWGNHVTVNGRTNEVLALRPGERIRLRIVNVANGRVFAPDFGGLAAKIVAVDGLYVRTPFDASGFELAPGNRIDVDLMAGSAGAAISIEDRFLRSRPRRLAEIRVAGDPVETPRFEPPTRRTVPAWTAGSEVPVHAELALDARRGGPFGIEWTINGVAFQGHESATGHTGIPLVQGQFNHLRFANHSARLHPIHLHGMFFRVLTRNGRAVDEPFFRDTVLVHPRETVDVGVVPVDEGSWMLHCHILEHAEAGMMTMLEVGSAHGATPGHTKH</sequence>
<dbReference type="InterPro" id="IPR033138">
    <property type="entry name" value="Cu_oxidase_CS"/>
</dbReference>
<dbReference type="GO" id="GO:0005507">
    <property type="term" value="F:copper ion binding"/>
    <property type="evidence" value="ECO:0007669"/>
    <property type="project" value="InterPro"/>
</dbReference>
<dbReference type="Pfam" id="PF07732">
    <property type="entry name" value="Cu-oxidase_3"/>
    <property type="match status" value="1"/>
</dbReference>
<feature type="domain" description="Plastocyanin-like" evidence="6">
    <location>
        <begin position="64"/>
        <end position="173"/>
    </location>
</feature>
<dbReference type="Pfam" id="PF00394">
    <property type="entry name" value="Cu-oxidase"/>
    <property type="match status" value="1"/>
</dbReference>
<evidence type="ECO:0000259" key="6">
    <source>
        <dbReference type="Pfam" id="PF07732"/>
    </source>
</evidence>
<accession>A0A9X3XA81</accession>
<evidence type="ECO:0000259" key="4">
    <source>
        <dbReference type="Pfam" id="PF00394"/>
    </source>
</evidence>
<dbReference type="CDD" id="cd13861">
    <property type="entry name" value="CuRO_1_CumA_like"/>
    <property type="match status" value="1"/>
</dbReference>
<reference evidence="7 8" key="1">
    <citation type="submission" date="2021-04" db="EMBL/GenBank/DDBJ databases">
        <title>Genome analysis of Polyangium sp.</title>
        <authorList>
            <person name="Li Y."/>
            <person name="Wang J."/>
        </authorList>
    </citation>
    <scope>NUCLEOTIDE SEQUENCE [LARGE SCALE GENOMIC DNA]</scope>
    <source>
        <strain evidence="7 8">SDU14</strain>
    </source>
</reference>
<dbReference type="SUPFAM" id="SSF49503">
    <property type="entry name" value="Cupredoxins"/>
    <property type="match status" value="3"/>
</dbReference>
<dbReference type="AlphaFoldDB" id="A0A9X3XA81"/>
<gene>
    <name evidence="7" type="ORF">KEG57_31375</name>
</gene>
<dbReference type="InterPro" id="IPR001117">
    <property type="entry name" value="Cu-oxidase_2nd"/>
</dbReference>
<comment type="caution">
    <text evidence="7">The sequence shown here is derived from an EMBL/GenBank/DDBJ whole genome shotgun (WGS) entry which is preliminary data.</text>
</comment>
<evidence type="ECO:0000256" key="3">
    <source>
        <dbReference type="SAM" id="SignalP"/>
    </source>
</evidence>
<dbReference type="InterPro" id="IPR002355">
    <property type="entry name" value="Cu_oxidase_Cu_BS"/>
</dbReference>
<feature type="chain" id="PRO_5040917371" evidence="3">
    <location>
        <begin position="25"/>
        <end position="482"/>
    </location>
</feature>
<keyword evidence="2" id="KW-0560">Oxidoreductase</keyword>
<dbReference type="PANTHER" id="PTHR11709:SF2">
    <property type="entry name" value="MULTICOPPER OXIDASE LPR1"/>
    <property type="match status" value="1"/>
</dbReference>
<evidence type="ECO:0000313" key="7">
    <source>
        <dbReference type="EMBL" id="MDC3985023.1"/>
    </source>
</evidence>
<keyword evidence="1" id="KW-0479">Metal-binding</keyword>
<protein>
    <submittedName>
        <fullName evidence="7">Multicopper oxidase family protein</fullName>
    </submittedName>
</protein>
<evidence type="ECO:0000256" key="1">
    <source>
        <dbReference type="ARBA" id="ARBA00022723"/>
    </source>
</evidence>
<dbReference type="PANTHER" id="PTHR11709">
    <property type="entry name" value="MULTI-COPPER OXIDASE"/>
    <property type="match status" value="1"/>
</dbReference>
<dbReference type="InterPro" id="IPR011706">
    <property type="entry name" value="Cu-oxidase_C"/>
</dbReference>
<dbReference type="Gene3D" id="2.60.40.420">
    <property type="entry name" value="Cupredoxins - blue copper proteins"/>
    <property type="match status" value="3"/>
</dbReference>
<dbReference type="InterPro" id="IPR011707">
    <property type="entry name" value="Cu-oxidase-like_N"/>
</dbReference>
<dbReference type="InterPro" id="IPR045087">
    <property type="entry name" value="Cu-oxidase_fam"/>
</dbReference>
<dbReference type="RefSeq" id="WP_272422761.1">
    <property type="nucleotide sequence ID" value="NZ_JAGTJJ010000025.1"/>
</dbReference>
<dbReference type="EMBL" id="JAGTJJ010000025">
    <property type="protein sequence ID" value="MDC3985023.1"/>
    <property type="molecule type" value="Genomic_DNA"/>
</dbReference>
<dbReference type="GO" id="GO:0030288">
    <property type="term" value="C:outer membrane-bounded periplasmic space"/>
    <property type="evidence" value="ECO:0007669"/>
    <property type="project" value="TreeGrafter"/>
</dbReference>